<evidence type="ECO:0000313" key="1">
    <source>
        <dbReference type="EMBL" id="KIM86946.1"/>
    </source>
</evidence>
<keyword evidence="2" id="KW-1185">Reference proteome</keyword>
<dbReference type="AlphaFoldDB" id="A0A0C3G8G8"/>
<proteinExistence type="predicted"/>
<reference evidence="1 2" key="1">
    <citation type="submission" date="2014-04" db="EMBL/GenBank/DDBJ databases">
        <authorList>
            <consortium name="DOE Joint Genome Institute"/>
            <person name="Kuo A."/>
            <person name="Tarkka M."/>
            <person name="Buscot F."/>
            <person name="Kohler A."/>
            <person name="Nagy L.G."/>
            <person name="Floudas D."/>
            <person name="Copeland A."/>
            <person name="Barry K.W."/>
            <person name="Cichocki N."/>
            <person name="Veneault-Fourrey C."/>
            <person name="LaButti K."/>
            <person name="Lindquist E.A."/>
            <person name="Lipzen A."/>
            <person name="Lundell T."/>
            <person name="Morin E."/>
            <person name="Murat C."/>
            <person name="Sun H."/>
            <person name="Tunlid A."/>
            <person name="Henrissat B."/>
            <person name="Grigoriev I.V."/>
            <person name="Hibbett D.S."/>
            <person name="Martin F."/>
            <person name="Nordberg H.P."/>
            <person name="Cantor M.N."/>
            <person name="Hua S.X."/>
        </authorList>
    </citation>
    <scope>NUCLEOTIDE SEQUENCE [LARGE SCALE GENOMIC DNA]</scope>
    <source>
        <strain evidence="1 2">F 1598</strain>
    </source>
</reference>
<dbReference type="Proteomes" id="UP000054166">
    <property type="component" value="Unassembled WGS sequence"/>
</dbReference>
<dbReference type="InParanoid" id="A0A0C3G8G8"/>
<dbReference type="InterPro" id="IPR029063">
    <property type="entry name" value="SAM-dependent_MTases_sf"/>
</dbReference>
<organism evidence="1 2">
    <name type="scientific">Piloderma croceum (strain F 1598)</name>
    <dbReference type="NCBI Taxonomy" id="765440"/>
    <lineage>
        <taxon>Eukaryota</taxon>
        <taxon>Fungi</taxon>
        <taxon>Dikarya</taxon>
        <taxon>Basidiomycota</taxon>
        <taxon>Agaricomycotina</taxon>
        <taxon>Agaricomycetes</taxon>
        <taxon>Agaricomycetidae</taxon>
        <taxon>Atheliales</taxon>
        <taxon>Atheliaceae</taxon>
        <taxon>Piloderma</taxon>
    </lineage>
</organism>
<dbReference type="SUPFAM" id="SSF53335">
    <property type="entry name" value="S-adenosyl-L-methionine-dependent methyltransferases"/>
    <property type="match status" value="1"/>
</dbReference>
<evidence type="ECO:0000313" key="2">
    <source>
        <dbReference type="Proteomes" id="UP000054166"/>
    </source>
</evidence>
<name>A0A0C3G8G8_PILCF</name>
<gene>
    <name evidence="1" type="ORF">PILCRDRAFT_4194</name>
</gene>
<protein>
    <submittedName>
        <fullName evidence="1">Uncharacterized protein</fullName>
    </submittedName>
</protein>
<reference evidence="2" key="2">
    <citation type="submission" date="2015-01" db="EMBL/GenBank/DDBJ databases">
        <title>Evolutionary Origins and Diversification of the Mycorrhizal Mutualists.</title>
        <authorList>
            <consortium name="DOE Joint Genome Institute"/>
            <consortium name="Mycorrhizal Genomics Consortium"/>
            <person name="Kohler A."/>
            <person name="Kuo A."/>
            <person name="Nagy L.G."/>
            <person name="Floudas D."/>
            <person name="Copeland A."/>
            <person name="Barry K.W."/>
            <person name="Cichocki N."/>
            <person name="Veneault-Fourrey C."/>
            <person name="LaButti K."/>
            <person name="Lindquist E.A."/>
            <person name="Lipzen A."/>
            <person name="Lundell T."/>
            <person name="Morin E."/>
            <person name="Murat C."/>
            <person name="Riley R."/>
            <person name="Ohm R."/>
            <person name="Sun H."/>
            <person name="Tunlid A."/>
            <person name="Henrissat B."/>
            <person name="Grigoriev I.V."/>
            <person name="Hibbett D.S."/>
            <person name="Martin F."/>
        </authorList>
    </citation>
    <scope>NUCLEOTIDE SEQUENCE [LARGE SCALE GENOMIC DNA]</scope>
    <source>
        <strain evidence="2">F 1598</strain>
    </source>
</reference>
<dbReference type="OrthoDB" id="2116590at2759"/>
<sequence length="367" mass="39611">MYIPSSYQSFSPMTLSKIRSATASSQTVYSKDVGAVNIKSSKEIPNVESNLELYHDIREVVIDVQSFFIFGKATTVLPTFTIHLTPLTYLPKVDEPRRDWVASVAVPAFMAHREDSAVRRFVTIGTGSGLDAIAALDIFDLESLAITDLHPVVVQTAASNIKAATAGCPSLTKAVESLVAHSGDLLTPLKDHEGQALHSGQASSTYAAERYEQIPAIANDSLLALHWLALVQAKTLLAPGGAVLSSMGGRVPLAAMLEMARSAGYVPQVLTYTWKIQSEPEEVIGGYNKNQEDGTRPFYFYLAEVLEREFAGITPLEGGRVAAWIEQQLAPYRLDAVVAYEAHKTGIIIGHTVAVVRSVISDVQGPA</sequence>
<dbReference type="Gene3D" id="3.40.50.150">
    <property type="entry name" value="Vaccinia Virus protein VP39"/>
    <property type="match status" value="1"/>
</dbReference>
<accession>A0A0C3G8G8</accession>
<dbReference type="EMBL" id="KN832980">
    <property type="protein sequence ID" value="KIM86946.1"/>
    <property type="molecule type" value="Genomic_DNA"/>
</dbReference>
<dbReference type="HOGENOM" id="CLU_854947_0_0_1"/>